<feature type="domain" description="BPL/LPL catalytic" evidence="7">
    <location>
        <begin position="34"/>
        <end position="214"/>
    </location>
</feature>
<keyword evidence="5" id="KW-0963">Cytoplasm</keyword>
<comment type="similarity">
    <text evidence="5">Belongs to the LipB family.</text>
</comment>
<feature type="binding site" evidence="5">
    <location>
        <begin position="72"/>
        <end position="79"/>
    </location>
    <ligand>
        <name>substrate</name>
    </ligand>
</feature>
<dbReference type="Proteomes" id="UP000326464">
    <property type="component" value="Unassembled WGS sequence"/>
</dbReference>
<comment type="function">
    <text evidence="4 5">Catalyzes the transfer of endogenously produced octanoic acid from octanoyl-acyl-carrier-protein onto the lipoyl domains of lipoate-dependent enzymes. Lipoyl-ACP can also act as a substrate although octanoyl-ACP is likely to be the physiological substrate.</text>
</comment>
<dbReference type="InterPro" id="IPR045864">
    <property type="entry name" value="aa-tRNA-synth_II/BPL/LPL"/>
</dbReference>
<keyword evidence="3 5" id="KW-0012">Acyltransferase</keyword>
<dbReference type="AlphaFoldDB" id="A0A7X1NQE8"/>
<comment type="caution">
    <text evidence="8">The sequence shown here is derived from an EMBL/GenBank/DDBJ whole genome shotgun (WGS) entry which is preliminary data.</text>
</comment>
<evidence type="ECO:0000256" key="6">
    <source>
        <dbReference type="SAM" id="MobiDB-lite"/>
    </source>
</evidence>
<proteinExistence type="inferred from homology"/>
<dbReference type="Gene3D" id="3.30.930.10">
    <property type="entry name" value="Bira Bifunctional Protein, Domain 2"/>
    <property type="match status" value="1"/>
</dbReference>
<keyword evidence="9" id="KW-1185">Reference proteome</keyword>
<dbReference type="UniPathway" id="UPA00538">
    <property type="reaction ID" value="UER00592"/>
</dbReference>
<dbReference type="EMBL" id="VJXX01000002">
    <property type="protein sequence ID" value="MPY11107.1"/>
    <property type="molecule type" value="Genomic_DNA"/>
</dbReference>
<dbReference type="SUPFAM" id="SSF55681">
    <property type="entry name" value="Class II aaRS and biotin synthetases"/>
    <property type="match status" value="1"/>
</dbReference>
<comment type="subcellular location">
    <subcellularLocation>
        <location evidence="5">Cytoplasm</location>
    </subcellularLocation>
</comment>
<feature type="region of interest" description="Disordered" evidence="6">
    <location>
        <begin position="228"/>
        <end position="254"/>
    </location>
</feature>
<dbReference type="InterPro" id="IPR020605">
    <property type="entry name" value="Octanoyltransferase_CS"/>
</dbReference>
<feature type="active site" description="Acyl-thioester intermediate" evidence="5">
    <location>
        <position position="175"/>
    </location>
</feature>
<dbReference type="InterPro" id="IPR000544">
    <property type="entry name" value="Octanoyltransferase"/>
</dbReference>
<dbReference type="PROSITE" id="PS51733">
    <property type="entry name" value="BPL_LPL_CATALYTIC"/>
    <property type="match status" value="1"/>
</dbReference>
<comment type="catalytic activity">
    <reaction evidence="5">
        <text>octanoyl-[ACP] + L-lysyl-[protein] = N(6)-octanoyl-L-lysyl-[protein] + holo-[ACP] + H(+)</text>
        <dbReference type="Rhea" id="RHEA:17665"/>
        <dbReference type="Rhea" id="RHEA-COMP:9636"/>
        <dbReference type="Rhea" id="RHEA-COMP:9685"/>
        <dbReference type="Rhea" id="RHEA-COMP:9752"/>
        <dbReference type="Rhea" id="RHEA-COMP:9928"/>
        <dbReference type="ChEBI" id="CHEBI:15378"/>
        <dbReference type="ChEBI" id="CHEBI:29969"/>
        <dbReference type="ChEBI" id="CHEBI:64479"/>
        <dbReference type="ChEBI" id="CHEBI:78463"/>
        <dbReference type="ChEBI" id="CHEBI:78809"/>
        <dbReference type="EC" id="2.3.1.181"/>
    </reaction>
</comment>
<evidence type="ECO:0000256" key="5">
    <source>
        <dbReference type="HAMAP-Rule" id="MF_00013"/>
    </source>
</evidence>
<feature type="site" description="Lowers pKa of active site Cys" evidence="5">
    <location>
        <position position="141"/>
    </location>
</feature>
<dbReference type="GO" id="GO:0009249">
    <property type="term" value="P:protein lipoylation"/>
    <property type="evidence" value="ECO:0007669"/>
    <property type="project" value="InterPro"/>
</dbReference>
<evidence type="ECO:0000259" key="7">
    <source>
        <dbReference type="PROSITE" id="PS51733"/>
    </source>
</evidence>
<dbReference type="HAMAP" id="MF_00013">
    <property type="entry name" value="LipB"/>
    <property type="match status" value="1"/>
</dbReference>
<keyword evidence="2 5" id="KW-0808">Transferase</keyword>
<evidence type="ECO:0000313" key="9">
    <source>
        <dbReference type="Proteomes" id="UP000326464"/>
    </source>
</evidence>
<feature type="compositionally biased region" description="Polar residues" evidence="6">
    <location>
        <begin position="245"/>
        <end position="254"/>
    </location>
</feature>
<evidence type="ECO:0000256" key="4">
    <source>
        <dbReference type="ARBA" id="ARBA00024732"/>
    </source>
</evidence>
<evidence type="ECO:0000256" key="2">
    <source>
        <dbReference type="ARBA" id="ARBA00022679"/>
    </source>
</evidence>
<dbReference type="InterPro" id="IPR004143">
    <property type="entry name" value="BPL_LPL_catalytic"/>
</dbReference>
<dbReference type="GO" id="GO:0005737">
    <property type="term" value="C:cytoplasm"/>
    <property type="evidence" value="ECO:0007669"/>
    <property type="project" value="UniProtKB-SubCell"/>
</dbReference>
<comment type="pathway">
    <text evidence="1 5">Protein modification; protein lipoylation via endogenous pathway; protein N(6)-(lipoyl)lysine from octanoyl-[acyl-carrier-protein]: step 1/2.</text>
</comment>
<name>A0A7X1NQE8_9MICC</name>
<evidence type="ECO:0000256" key="1">
    <source>
        <dbReference type="ARBA" id="ARBA00004821"/>
    </source>
</evidence>
<dbReference type="CDD" id="cd16444">
    <property type="entry name" value="LipB"/>
    <property type="match status" value="1"/>
</dbReference>
<sequence length="254" mass="26690">MTLVLSRVGLAPDYIEYTQGWEMQKALHADVVAGAAPSTVLLLEHTAVYTAGKRTEDHERPFDGTPVIAVDRGGKLTWHGPGQLVGYPILALRDPARIADYVDVLEQVIIAALAHFGVEGVRIAGRSGVWLPASGTAPARKIAAIGIRVKDRVTMHGFAVNCSNDLAPFQQIVPCGISDAGVTSISAECGRTVEPADVVSLIEAELRKNEAVLVRADAIELSGSTPDVIAGTADTAGPDTIGRARQTQPEGASL</sequence>
<feature type="binding site" evidence="5">
    <location>
        <begin position="144"/>
        <end position="146"/>
    </location>
    <ligand>
        <name>substrate</name>
    </ligand>
</feature>
<reference evidence="9" key="1">
    <citation type="submission" date="2019-07" db="EMBL/GenBank/DDBJ databases">
        <title>Arthrobacter KR32 sp. nov., isolated from mountain cheese made of cows milk.</title>
        <authorList>
            <person name="Flegler A."/>
        </authorList>
    </citation>
    <scope>NUCLEOTIDE SEQUENCE [LARGE SCALE GENOMIC DNA]</scope>
    <source>
        <strain evidence="9">KR32</strain>
    </source>
</reference>
<dbReference type="PANTHER" id="PTHR10993:SF7">
    <property type="entry name" value="LIPOYLTRANSFERASE 2, MITOCHONDRIAL-RELATED"/>
    <property type="match status" value="1"/>
</dbReference>
<evidence type="ECO:0000256" key="3">
    <source>
        <dbReference type="ARBA" id="ARBA00023315"/>
    </source>
</evidence>
<accession>A0A7X1NQE8</accession>
<dbReference type="RefSeq" id="WP_152814887.1">
    <property type="nucleotide sequence ID" value="NZ_VJXX01000002.1"/>
</dbReference>
<dbReference type="EC" id="2.3.1.181" evidence="5"/>
<comment type="miscellaneous">
    <text evidence="5">In the reaction, the free carboxyl group of octanoic acid is attached via an amide linkage to the epsilon-amino group of a specific lysine residue of lipoyl domains of lipoate-dependent enzymes.</text>
</comment>
<dbReference type="Pfam" id="PF21948">
    <property type="entry name" value="LplA-B_cat"/>
    <property type="match status" value="1"/>
</dbReference>
<dbReference type="PANTHER" id="PTHR10993">
    <property type="entry name" value="OCTANOYLTRANSFERASE"/>
    <property type="match status" value="1"/>
</dbReference>
<dbReference type="PROSITE" id="PS01313">
    <property type="entry name" value="LIPB"/>
    <property type="match status" value="1"/>
</dbReference>
<protein>
    <recommendedName>
        <fullName evidence="5">Octanoyltransferase</fullName>
        <ecNumber evidence="5">2.3.1.181</ecNumber>
    </recommendedName>
    <alternativeName>
        <fullName evidence="5">Lipoate-protein ligase B</fullName>
    </alternativeName>
    <alternativeName>
        <fullName evidence="5">Lipoyl/octanoyl transferase</fullName>
    </alternativeName>
    <alternativeName>
        <fullName evidence="5">Octanoyl-[acyl-carrier-protein]-protein N-octanoyltransferase</fullName>
    </alternativeName>
</protein>
<organism evidence="8 9">
    <name type="scientific">Arthrobacter bussei</name>
    <dbReference type="NCBI Taxonomy" id="2594179"/>
    <lineage>
        <taxon>Bacteria</taxon>
        <taxon>Bacillati</taxon>
        <taxon>Actinomycetota</taxon>
        <taxon>Actinomycetes</taxon>
        <taxon>Micrococcales</taxon>
        <taxon>Micrococcaceae</taxon>
        <taxon>Arthrobacter</taxon>
    </lineage>
</organism>
<feature type="binding site" evidence="5">
    <location>
        <begin position="157"/>
        <end position="159"/>
    </location>
    <ligand>
        <name>substrate</name>
    </ligand>
</feature>
<dbReference type="NCBIfam" id="TIGR00214">
    <property type="entry name" value="lipB"/>
    <property type="match status" value="1"/>
</dbReference>
<dbReference type="NCBIfam" id="NF010925">
    <property type="entry name" value="PRK14345.1"/>
    <property type="match status" value="1"/>
</dbReference>
<dbReference type="OrthoDB" id="9787061at2"/>
<evidence type="ECO:0000313" key="8">
    <source>
        <dbReference type="EMBL" id="MPY11107.1"/>
    </source>
</evidence>
<dbReference type="GO" id="GO:0033819">
    <property type="term" value="F:lipoyl(octanoyl) transferase activity"/>
    <property type="evidence" value="ECO:0007669"/>
    <property type="project" value="UniProtKB-EC"/>
</dbReference>
<gene>
    <name evidence="5 8" type="primary">lipB</name>
    <name evidence="8" type="ORF">FNH21_10320</name>
</gene>